<evidence type="ECO:0000256" key="3">
    <source>
        <dbReference type="ARBA" id="ARBA00004496"/>
    </source>
</evidence>
<dbReference type="GO" id="GO:0005524">
    <property type="term" value="F:ATP binding"/>
    <property type="evidence" value="ECO:0007669"/>
    <property type="project" value="UniProtKB-UniRule"/>
</dbReference>
<dbReference type="PROSITE" id="PS00844">
    <property type="entry name" value="DALA_DALA_LIGASE_2"/>
    <property type="match status" value="1"/>
</dbReference>
<sequence length="303" mass="32763">MISLNHSNKNVALIPGQEQQQLIAADNATALAQLDVIFPIVHGTLGEDGSLQGLLRMANIPFVGSGVVGSAVSMDKDIAKRLLRDAGLNIAPFITLTRANKDNYSFEQMTAKLGLPLFIKPANQGSSVGVSKVRNAAEYQQAVTLAFDFDHKVLVESAIVGREIECAVLGNDNPRASLCGEVVVSDEFYSYDTKYIHETGAQVVIPAVIDSAASDHIHAVALAAFRTLECRGLARVDVFLTPENTVIINEINTLPGFTNISMYPKLWRATGVGSTELITTLIELALERHQQDKSLKSSIFSDR</sequence>
<dbReference type="Pfam" id="PF01820">
    <property type="entry name" value="Dala_Dala_lig_N"/>
    <property type="match status" value="1"/>
</dbReference>
<dbReference type="NCBIfam" id="NF002528">
    <property type="entry name" value="PRK01966.1-4"/>
    <property type="match status" value="1"/>
</dbReference>
<feature type="binding site" evidence="19">
    <location>
        <begin position="156"/>
        <end position="163"/>
    </location>
    <ligand>
        <name>ATP</name>
        <dbReference type="ChEBI" id="CHEBI:30616"/>
    </ligand>
</feature>
<comment type="subcellular location">
    <subcellularLocation>
        <location evidence="3 18">Cytoplasm</location>
    </subcellularLocation>
</comment>
<comment type="pathway">
    <text evidence="4 18">Cell wall biogenesis; peptidoglycan biosynthesis.</text>
</comment>
<evidence type="ECO:0000256" key="5">
    <source>
        <dbReference type="ARBA" id="ARBA00010871"/>
    </source>
</evidence>
<keyword evidence="10 21" id="KW-0067">ATP-binding</keyword>
<keyword evidence="15 18" id="KW-0961">Cell wall biogenesis/degradation</keyword>
<keyword evidence="12 18" id="KW-0133">Cell shape</keyword>
<feature type="domain" description="ATP-grasp" evidence="22">
    <location>
        <begin position="80"/>
        <end position="283"/>
    </location>
</feature>
<evidence type="ECO:0000256" key="20">
    <source>
        <dbReference type="PIRSR" id="PIRSR039102-3"/>
    </source>
</evidence>
<dbReference type="EC" id="6.3.2.4" evidence="18"/>
<reference evidence="23 24" key="1">
    <citation type="submission" date="2015-03" db="EMBL/GenBank/DDBJ databases">
        <authorList>
            <person name="Murphy D."/>
        </authorList>
    </citation>
    <scope>NUCLEOTIDE SEQUENCE [LARGE SCALE GENOMIC DNA]</scope>
    <source>
        <strain evidence="23 24">BR165/97</strain>
    </source>
</reference>
<comment type="cofactor">
    <cofactor evidence="20">
        <name>Mg(2+)</name>
        <dbReference type="ChEBI" id="CHEBI:18420"/>
    </cofactor>
    <cofactor evidence="20">
        <name>Mn(2+)</name>
        <dbReference type="ChEBI" id="CHEBI:29035"/>
    </cofactor>
    <text evidence="20">Binds 2 magnesium or manganese ions per subunit.</text>
</comment>
<dbReference type="InterPro" id="IPR011095">
    <property type="entry name" value="Dala_Dala_lig_C"/>
</dbReference>
<evidence type="ECO:0000256" key="16">
    <source>
        <dbReference type="ARBA" id="ARBA00047614"/>
    </source>
</evidence>
<dbReference type="HAMAP" id="MF_00047">
    <property type="entry name" value="Dala_Dala_lig"/>
    <property type="match status" value="1"/>
</dbReference>
<dbReference type="PIRSF" id="PIRSF039102">
    <property type="entry name" value="Ddl/VanB"/>
    <property type="match status" value="1"/>
</dbReference>
<dbReference type="Pfam" id="PF07478">
    <property type="entry name" value="Dala_Dala_lig_C"/>
    <property type="match status" value="1"/>
</dbReference>
<evidence type="ECO:0000256" key="8">
    <source>
        <dbReference type="ARBA" id="ARBA00022723"/>
    </source>
</evidence>
<evidence type="ECO:0000313" key="24">
    <source>
        <dbReference type="Proteomes" id="UP000038750"/>
    </source>
</evidence>
<keyword evidence="11 20" id="KW-0460">Magnesium</keyword>
<accession>A0A0T9M735</accession>
<dbReference type="InterPro" id="IPR011761">
    <property type="entry name" value="ATP-grasp"/>
</dbReference>
<organism evidence="23 24">
    <name type="scientific">Yersinia intermedia</name>
    <dbReference type="NCBI Taxonomy" id="631"/>
    <lineage>
        <taxon>Bacteria</taxon>
        <taxon>Pseudomonadati</taxon>
        <taxon>Pseudomonadota</taxon>
        <taxon>Gammaproteobacteria</taxon>
        <taxon>Enterobacterales</taxon>
        <taxon>Yersiniaceae</taxon>
        <taxon>Yersinia</taxon>
    </lineage>
</organism>
<evidence type="ECO:0000256" key="1">
    <source>
        <dbReference type="ARBA" id="ARBA00001936"/>
    </source>
</evidence>
<feature type="binding site" evidence="19">
    <location>
        <begin position="118"/>
        <end position="120"/>
    </location>
    <ligand>
        <name>ATP</name>
        <dbReference type="ChEBI" id="CHEBI:30616"/>
    </ligand>
</feature>
<keyword evidence="8 20" id="KW-0479">Metal-binding</keyword>
<evidence type="ECO:0000256" key="18">
    <source>
        <dbReference type="HAMAP-Rule" id="MF_00047"/>
    </source>
</evidence>
<evidence type="ECO:0000256" key="10">
    <source>
        <dbReference type="ARBA" id="ARBA00022840"/>
    </source>
</evidence>
<feature type="binding site" evidence="20">
    <location>
        <position position="252"/>
    </location>
    <ligand>
        <name>Mg(2+)</name>
        <dbReference type="ChEBI" id="CHEBI:18420"/>
        <label>2</label>
    </ligand>
</feature>
<dbReference type="NCBIfam" id="TIGR01205">
    <property type="entry name" value="D_ala_D_alaTIGR"/>
    <property type="match status" value="1"/>
</dbReference>
<dbReference type="Gene3D" id="3.30.470.20">
    <property type="entry name" value="ATP-grasp fold, B domain"/>
    <property type="match status" value="1"/>
</dbReference>
<dbReference type="NCBIfam" id="NF002378">
    <property type="entry name" value="PRK01372.1"/>
    <property type="match status" value="1"/>
</dbReference>
<dbReference type="STRING" id="631.CH53_2797"/>
<dbReference type="FunFam" id="3.30.470.20:FF:000008">
    <property type="entry name" value="D-alanine--D-alanine ligase"/>
    <property type="match status" value="1"/>
</dbReference>
<gene>
    <name evidence="23" type="primary">ddlA_1</name>
    <name evidence="18" type="synonym">ddl</name>
    <name evidence="23" type="ORF">ERS008530_01864</name>
</gene>
<dbReference type="GO" id="GO:0046872">
    <property type="term" value="F:metal ion binding"/>
    <property type="evidence" value="ECO:0007669"/>
    <property type="project" value="UniProtKB-KW"/>
</dbReference>
<dbReference type="InterPro" id="IPR005905">
    <property type="entry name" value="D_ala_D_ala"/>
</dbReference>
<dbReference type="EMBL" id="CPZJ01000006">
    <property type="protein sequence ID" value="CNF69219.1"/>
    <property type="molecule type" value="Genomic_DNA"/>
</dbReference>
<dbReference type="AlphaFoldDB" id="A0A0T9M735"/>
<dbReference type="SUPFAM" id="SSF56059">
    <property type="entry name" value="Glutathione synthetase ATP-binding domain-like"/>
    <property type="match status" value="1"/>
</dbReference>
<keyword evidence="9 19" id="KW-0547">Nucleotide-binding</keyword>
<keyword evidence="14 20" id="KW-0464">Manganese</keyword>
<feature type="binding site" evidence="19">
    <location>
        <begin position="249"/>
        <end position="250"/>
    </location>
    <ligand>
        <name>ATP</name>
        <dbReference type="ChEBI" id="CHEBI:30616"/>
    </ligand>
</feature>
<comment type="cofactor">
    <cofactor evidence="1">
        <name>Mn(2+)</name>
        <dbReference type="ChEBI" id="CHEBI:29035"/>
    </cofactor>
</comment>
<dbReference type="PANTHER" id="PTHR23132">
    <property type="entry name" value="D-ALANINE--D-ALANINE LIGASE"/>
    <property type="match status" value="1"/>
</dbReference>
<dbReference type="GO" id="GO:0071555">
    <property type="term" value="P:cell wall organization"/>
    <property type="evidence" value="ECO:0007669"/>
    <property type="project" value="UniProtKB-KW"/>
</dbReference>
<evidence type="ECO:0000256" key="9">
    <source>
        <dbReference type="ARBA" id="ARBA00022741"/>
    </source>
</evidence>
<evidence type="ECO:0000256" key="6">
    <source>
        <dbReference type="ARBA" id="ARBA00022490"/>
    </source>
</evidence>
<evidence type="ECO:0000256" key="19">
    <source>
        <dbReference type="PIRSR" id="PIRSR039102-2"/>
    </source>
</evidence>
<evidence type="ECO:0000256" key="2">
    <source>
        <dbReference type="ARBA" id="ARBA00003921"/>
    </source>
</evidence>
<keyword evidence="6 18" id="KW-0963">Cytoplasm</keyword>
<keyword evidence="7 18" id="KW-0436">Ligase</keyword>
<comment type="function">
    <text evidence="2 18">Cell wall formation.</text>
</comment>
<comment type="pathway">
    <text evidence="17">Glycan biosynthesis.</text>
</comment>
<dbReference type="PROSITE" id="PS50975">
    <property type="entry name" value="ATP_GRASP"/>
    <property type="match status" value="1"/>
</dbReference>
<dbReference type="Gene3D" id="3.40.50.20">
    <property type="match status" value="1"/>
</dbReference>
<dbReference type="PROSITE" id="PS00843">
    <property type="entry name" value="DALA_DALA_LIGASE_1"/>
    <property type="match status" value="1"/>
</dbReference>
<evidence type="ECO:0000259" key="22">
    <source>
        <dbReference type="PROSITE" id="PS50975"/>
    </source>
</evidence>
<evidence type="ECO:0000256" key="7">
    <source>
        <dbReference type="ARBA" id="ARBA00022598"/>
    </source>
</evidence>
<feature type="binding site" evidence="20">
    <location>
        <position position="250"/>
    </location>
    <ligand>
        <name>Mg(2+)</name>
        <dbReference type="ChEBI" id="CHEBI:18420"/>
        <label>1</label>
    </ligand>
</feature>
<feature type="binding site" evidence="20">
    <location>
        <position position="237"/>
    </location>
    <ligand>
        <name>Mg(2+)</name>
        <dbReference type="ChEBI" id="CHEBI:18420"/>
        <label>1</label>
    </ligand>
</feature>
<dbReference type="InterPro" id="IPR013815">
    <property type="entry name" value="ATP_grasp_subdomain_1"/>
</dbReference>
<dbReference type="Proteomes" id="UP000038750">
    <property type="component" value="Unassembled WGS sequence"/>
</dbReference>
<dbReference type="UniPathway" id="UPA00219"/>
<dbReference type="GO" id="GO:0009252">
    <property type="term" value="P:peptidoglycan biosynthetic process"/>
    <property type="evidence" value="ECO:0007669"/>
    <property type="project" value="UniProtKB-UniRule"/>
</dbReference>
<evidence type="ECO:0000256" key="17">
    <source>
        <dbReference type="ARBA" id="ARBA00060592"/>
    </source>
</evidence>
<proteinExistence type="inferred from homology"/>
<evidence type="ECO:0000256" key="15">
    <source>
        <dbReference type="ARBA" id="ARBA00023316"/>
    </source>
</evidence>
<feature type="binding site" evidence="19">
    <location>
        <begin position="126"/>
        <end position="127"/>
    </location>
    <ligand>
        <name>ATP</name>
        <dbReference type="ChEBI" id="CHEBI:30616"/>
    </ligand>
</feature>
<dbReference type="NCBIfam" id="NF002525">
    <property type="entry name" value="PRK01966.1-1"/>
    <property type="match status" value="1"/>
</dbReference>
<protein>
    <recommendedName>
        <fullName evidence="18">D-alanine--D-alanine ligase</fullName>
        <ecNumber evidence="18">6.3.2.4</ecNumber>
    </recommendedName>
    <alternativeName>
        <fullName evidence="18">D-Ala-D-Ala ligase</fullName>
    </alternativeName>
    <alternativeName>
        <fullName evidence="18">D-alanylalanine synthetase</fullName>
    </alternativeName>
</protein>
<evidence type="ECO:0000256" key="13">
    <source>
        <dbReference type="ARBA" id="ARBA00022984"/>
    </source>
</evidence>
<dbReference type="InterPro" id="IPR016185">
    <property type="entry name" value="PreATP-grasp_dom_sf"/>
</dbReference>
<comment type="similarity">
    <text evidence="5 18">Belongs to the D-alanine--D-alanine ligase family.</text>
</comment>
<dbReference type="InterPro" id="IPR000291">
    <property type="entry name" value="D-Ala_lig_Van_CS"/>
</dbReference>
<dbReference type="GO" id="GO:0008360">
    <property type="term" value="P:regulation of cell shape"/>
    <property type="evidence" value="ECO:0007669"/>
    <property type="project" value="UniProtKB-KW"/>
</dbReference>
<evidence type="ECO:0000256" key="14">
    <source>
        <dbReference type="ARBA" id="ARBA00023211"/>
    </source>
</evidence>
<evidence type="ECO:0000256" key="4">
    <source>
        <dbReference type="ARBA" id="ARBA00004752"/>
    </source>
</evidence>
<name>A0A0T9M735_YERIN</name>
<feature type="binding site" evidence="19">
    <location>
        <position position="76"/>
    </location>
    <ligand>
        <name>ATP</name>
        <dbReference type="ChEBI" id="CHEBI:30616"/>
    </ligand>
</feature>
<evidence type="ECO:0000256" key="11">
    <source>
        <dbReference type="ARBA" id="ARBA00022842"/>
    </source>
</evidence>
<dbReference type="GO" id="GO:0005829">
    <property type="term" value="C:cytosol"/>
    <property type="evidence" value="ECO:0007669"/>
    <property type="project" value="UniProtKB-ARBA"/>
</dbReference>
<dbReference type="SUPFAM" id="SSF52440">
    <property type="entry name" value="PreATP-grasp domain"/>
    <property type="match status" value="1"/>
</dbReference>
<evidence type="ECO:0000256" key="12">
    <source>
        <dbReference type="ARBA" id="ARBA00022960"/>
    </source>
</evidence>
<dbReference type="Gene3D" id="3.30.1490.20">
    <property type="entry name" value="ATP-grasp fold, A domain"/>
    <property type="match status" value="1"/>
</dbReference>
<feature type="binding site" evidence="20">
    <location>
        <position position="250"/>
    </location>
    <ligand>
        <name>Mg(2+)</name>
        <dbReference type="ChEBI" id="CHEBI:18420"/>
        <label>2</label>
    </ligand>
</feature>
<dbReference type="eggNOG" id="COG1181">
    <property type="taxonomic scope" value="Bacteria"/>
</dbReference>
<dbReference type="FunFam" id="3.30.1490.20:FF:000007">
    <property type="entry name" value="D-alanine--D-alanine ligase"/>
    <property type="match status" value="1"/>
</dbReference>
<comment type="catalytic activity">
    <reaction evidence="16 18">
        <text>2 D-alanine + ATP = D-alanyl-D-alanine + ADP + phosphate + H(+)</text>
        <dbReference type="Rhea" id="RHEA:11224"/>
        <dbReference type="ChEBI" id="CHEBI:15378"/>
        <dbReference type="ChEBI" id="CHEBI:30616"/>
        <dbReference type="ChEBI" id="CHEBI:43474"/>
        <dbReference type="ChEBI" id="CHEBI:57416"/>
        <dbReference type="ChEBI" id="CHEBI:57822"/>
        <dbReference type="ChEBI" id="CHEBI:456216"/>
        <dbReference type="EC" id="6.3.2.4"/>
    </reaction>
</comment>
<evidence type="ECO:0000313" key="23">
    <source>
        <dbReference type="EMBL" id="CNF69219.1"/>
    </source>
</evidence>
<dbReference type="PANTHER" id="PTHR23132:SF25">
    <property type="entry name" value="D-ALANINE--D-ALANINE LIGASE A"/>
    <property type="match status" value="1"/>
</dbReference>
<evidence type="ECO:0000256" key="21">
    <source>
        <dbReference type="PROSITE-ProRule" id="PRU00409"/>
    </source>
</evidence>
<dbReference type="GO" id="GO:0008716">
    <property type="term" value="F:D-alanine-D-alanine ligase activity"/>
    <property type="evidence" value="ECO:0007669"/>
    <property type="project" value="UniProtKB-UniRule"/>
</dbReference>
<keyword evidence="13 18" id="KW-0573">Peptidoglycan synthesis</keyword>
<dbReference type="InterPro" id="IPR011127">
    <property type="entry name" value="Dala_Dala_lig_N"/>
</dbReference>